<comment type="caution">
    <text evidence="2">The sequence shown here is derived from an EMBL/GenBank/DDBJ whole genome shotgun (WGS) entry which is preliminary data.</text>
</comment>
<dbReference type="Pfam" id="PF00350">
    <property type="entry name" value="Dynamin_N"/>
    <property type="match status" value="1"/>
</dbReference>
<dbReference type="EMBL" id="JBHSRD010000008">
    <property type="protein sequence ID" value="MFC6009180.1"/>
    <property type="molecule type" value="Genomic_DNA"/>
</dbReference>
<keyword evidence="3" id="KW-1185">Reference proteome</keyword>
<dbReference type="RefSeq" id="WP_345717706.1">
    <property type="nucleotide sequence ID" value="NZ_BAABFP010000007.1"/>
</dbReference>
<dbReference type="PANTHER" id="PTHR42698:SF1">
    <property type="entry name" value="GTPASE ERA, MITOCHONDRIAL"/>
    <property type="match status" value="1"/>
</dbReference>
<sequence>MQDESDRDPLLVAVDELRRGVDGLRLPLDVAGVSDARDVRQQLVEQLDDYVLPRLRALDAPLLAVVGGSTGAGKSTLVNSVVGAPLSASGVLRPTTRSPVLVHHPDDAAAFADPRVLPSLRRVTGDAGSVDSVDAAGADGAAITAVRLAASDALPAGLALLDAPDIDSVVTANRVLAAQLMAAADLWIFVTTAARYADAVPWDLLLDASERGASVAIVLDRVPPEAMNEVRLHLAQMLRERGLKSSPLFTIAESAVDDAGLLDPEVVRPVRSWLVALAKDAQARQVVVRRTLNGILQTLPLRIEALTAAAEDQDAARKALAHAAAEAYGEAREAIVDGLSDGSMLRGEVLARWQEFVGTGEMLRSLEARVGRIRDRVVAAVKGRPAPEVDLEVALQTGVESLVTGEAELAAANAWQRWRHLDGGAVLVAAHPELDSASADLHERTARATRDWQGFVLELVGSEGSDRRTTARMLSYGVNGLGVLLMLVVFSHTAGLSGAEVGIAGGTALLAQRLLEAVFGDQAVRGLAAQARADLLTRCDILLADERARYDLALSEVEPGPGADDLRKALANVEGAR</sequence>
<evidence type="ECO:0000259" key="1">
    <source>
        <dbReference type="Pfam" id="PF00350"/>
    </source>
</evidence>
<proteinExistence type="predicted"/>
<dbReference type="InterPro" id="IPR027417">
    <property type="entry name" value="P-loop_NTPase"/>
</dbReference>
<dbReference type="SUPFAM" id="SSF52540">
    <property type="entry name" value="P-loop containing nucleoside triphosphate hydrolases"/>
    <property type="match status" value="1"/>
</dbReference>
<accession>A0ABW1JJF4</accession>
<evidence type="ECO:0000313" key="2">
    <source>
        <dbReference type="EMBL" id="MFC6009180.1"/>
    </source>
</evidence>
<name>A0ABW1JJF4_9ACTN</name>
<dbReference type="Proteomes" id="UP001596189">
    <property type="component" value="Unassembled WGS sequence"/>
</dbReference>
<evidence type="ECO:0000313" key="3">
    <source>
        <dbReference type="Proteomes" id="UP001596189"/>
    </source>
</evidence>
<dbReference type="Gene3D" id="3.40.50.300">
    <property type="entry name" value="P-loop containing nucleotide triphosphate hydrolases"/>
    <property type="match status" value="1"/>
</dbReference>
<organism evidence="2 3">
    <name type="scientific">Angustibacter luteus</name>
    <dbReference type="NCBI Taxonomy" id="658456"/>
    <lineage>
        <taxon>Bacteria</taxon>
        <taxon>Bacillati</taxon>
        <taxon>Actinomycetota</taxon>
        <taxon>Actinomycetes</taxon>
        <taxon>Kineosporiales</taxon>
        <taxon>Kineosporiaceae</taxon>
    </lineage>
</organism>
<dbReference type="InterPro" id="IPR005662">
    <property type="entry name" value="GTPase_Era-like"/>
</dbReference>
<dbReference type="PANTHER" id="PTHR42698">
    <property type="entry name" value="GTPASE ERA"/>
    <property type="match status" value="1"/>
</dbReference>
<gene>
    <name evidence="2" type="ORF">ACFQDO_18775</name>
</gene>
<protein>
    <submittedName>
        <fullName evidence="2">Dynamin family protein</fullName>
    </submittedName>
</protein>
<dbReference type="InterPro" id="IPR045063">
    <property type="entry name" value="Dynamin_N"/>
</dbReference>
<feature type="domain" description="Dynamin N-terminal" evidence="1">
    <location>
        <begin position="65"/>
        <end position="195"/>
    </location>
</feature>
<reference evidence="3" key="1">
    <citation type="journal article" date="2019" name="Int. J. Syst. Evol. Microbiol.">
        <title>The Global Catalogue of Microorganisms (GCM) 10K type strain sequencing project: providing services to taxonomists for standard genome sequencing and annotation.</title>
        <authorList>
            <consortium name="The Broad Institute Genomics Platform"/>
            <consortium name="The Broad Institute Genome Sequencing Center for Infectious Disease"/>
            <person name="Wu L."/>
            <person name="Ma J."/>
        </authorList>
    </citation>
    <scope>NUCLEOTIDE SEQUENCE [LARGE SCALE GENOMIC DNA]</scope>
    <source>
        <strain evidence="3">KACC 14249</strain>
    </source>
</reference>